<keyword evidence="2" id="KW-1185">Reference proteome</keyword>
<evidence type="ECO:0000313" key="2">
    <source>
        <dbReference type="Proteomes" id="UP001286313"/>
    </source>
</evidence>
<dbReference type="AlphaFoldDB" id="A0AAE1K217"/>
<dbReference type="Proteomes" id="UP001286313">
    <property type="component" value="Unassembled WGS sequence"/>
</dbReference>
<accession>A0AAE1K217</accession>
<reference evidence="1" key="1">
    <citation type="submission" date="2023-10" db="EMBL/GenBank/DDBJ databases">
        <title>Genome assemblies of two species of porcelain crab, Petrolisthes cinctipes and Petrolisthes manimaculis (Anomura: Porcellanidae).</title>
        <authorList>
            <person name="Angst P."/>
        </authorList>
    </citation>
    <scope>NUCLEOTIDE SEQUENCE</scope>
    <source>
        <strain evidence="1">PB745_01</strain>
        <tissue evidence="1">Gill</tissue>
    </source>
</reference>
<evidence type="ECO:0000313" key="1">
    <source>
        <dbReference type="EMBL" id="KAK3862297.1"/>
    </source>
</evidence>
<name>A0AAE1K217_PETCI</name>
<sequence>MTGYSDHLIKNVIRQKLDKNTKPDQPAARQPPKIIIYHQNHFHDRYQEECHALKSINRRGVTPTDPTTIIHFRIYCKPNLTRSLVMRNSTAPATPNKTTTNVVYKFS</sequence>
<dbReference type="EMBL" id="JAWQEG010004276">
    <property type="protein sequence ID" value="KAK3862297.1"/>
    <property type="molecule type" value="Genomic_DNA"/>
</dbReference>
<protein>
    <submittedName>
        <fullName evidence="1">Uncharacterized protein</fullName>
    </submittedName>
</protein>
<organism evidence="1 2">
    <name type="scientific">Petrolisthes cinctipes</name>
    <name type="common">Flat porcelain crab</name>
    <dbReference type="NCBI Taxonomy" id="88211"/>
    <lineage>
        <taxon>Eukaryota</taxon>
        <taxon>Metazoa</taxon>
        <taxon>Ecdysozoa</taxon>
        <taxon>Arthropoda</taxon>
        <taxon>Crustacea</taxon>
        <taxon>Multicrustacea</taxon>
        <taxon>Malacostraca</taxon>
        <taxon>Eumalacostraca</taxon>
        <taxon>Eucarida</taxon>
        <taxon>Decapoda</taxon>
        <taxon>Pleocyemata</taxon>
        <taxon>Anomura</taxon>
        <taxon>Galatheoidea</taxon>
        <taxon>Porcellanidae</taxon>
        <taxon>Petrolisthes</taxon>
    </lineage>
</organism>
<comment type="caution">
    <text evidence="1">The sequence shown here is derived from an EMBL/GenBank/DDBJ whole genome shotgun (WGS) entry which is preliminary data.</text>
</comment>
<gene>
    <name evidence="1" type="ORF">Pcinc_031825</name>
</gene>
<proteinExistence type="predicted"/>